<evidence type="ECO:0000313" key="2">
    <source>
        <dbReference type="Proteomes" id="UP000558113"/>
    </source>
</evidence>
<name>A0A7X4YVZ2_9BACL</name>
<dbReference type="Gene3D" id="1.10.3210.10">
    <property type="entry name" value="Hypothetical protein af1432"/>
    <property type="match status" value="1"/>
</dbReference>
<keyword evidence="2" id="KW-1185">Reference proteome</keyword>
<gene>
    <name evidence="1" type="ORF">GT003_25995</name>
</gene>
<dbReference type="Proteomes" id="UP000558113">
    <property type="component" value="Unassembled WGS sequence"/>
</dbReference>
<dbReference type="PANTHER" id="PTHR46246">
    <property type="entry name" value="GUANOSINE-3',5'-BIS(DIPHOSPHATE) 3'-PYROPHOSPHOHYDROLASE MESH1"/>
    <property type="match status" value="1"/>
</dbReference>
<evidence type="ECO:0000313" key="1">
    <source>
        <dbReference type="EMBL" id="NBC72464.1"/>
    </source>
</evidence>
<reference evidence="1 2" key="1">
    <citation type="submission" date="2020-01" db="EMBL/GenBank/DDBJ databases">
        <title>Paenibacillus soybeanensis sp. nov. isolated from the nodules of soybean (Glycine max(L.) Merr).</title>
        <authorList>
            <person name="Wang H."/>
        </authorList>
    </citation>
    <scope>NUCLEOTIDE SEQUENCE [LARGE SCALE GENOMIC DNA]</scope>
    <source>
        <strain evidence="1 2">DSM 23054</strain>
    </source>
</reference>
<organism evidence="1 2">
    <name type="scientific">Paenibacillus sacheonensis</name>
    <dbReference type="NCBI Taxonomy" id="742054"/>
    <lineage>
        <taxon>Bacteria</taxon>
        <taxon>Bacillati</taxon>
        <taxon>Bacillota</taxon>
        <taxon>Bacilli</taxon>
        <taxon>Bacillales</taxon>
        <taxon>Paenibacillaceae</taxon>
        <taxon>Paenibacillus</taxon>
    </lineage>
</organism>
<sequence>MQTDIERAISIALRAHQGQRDKGGSPYILHPLAVMNRVETMEEKIAAVLHDVVEDTDVTLDQLREYGFSDEITEAVHLLTRSDEDSYEEFIEKTCRNRIARAVKRADILENMDLSRIQDPSERDYKRMEKYRQALERLAGDD</sequence>
<protein>
    <submittedName>
        <fullName evidence="1">HD domain-containing protein</fullName>
    </submittedName>
</protein>
<proteinExistence type="predicted"/>
<dbReference type="AlphaFoldDB" id="A0A7X4YVZ2"/>
<dbReference type="OrthoDB" id="9802385at2"/>
<dbReference type="SUPFAM" id="SSF109604">
    <property type="entry name" value="HD-domain/PDEase-like"/>
    <property type="match status" value="1"/>
</dbReference>
<dbReference type="PANTHER" id="PTHR46246:SF1">
    <property type="entry name" value="GUANOSINE-3',5'-BIS(DIPHOSPHATE) 3'-PYROPHOSPHOHYDROLASE MESH1"/>
    <property type="match status" value="1"/>
</dbReference>
<accession>A0A7X4YVZ2</accession>
<dbReference type="InterPro" id="IPR052194">
    <property type="entry name" value="MESH1"/>
</dbReference>
<dbReference type="GO" id="GO:0008893">
    <property type="term" value="F:guanosine-3',5'-bis(diphosphate) 3'-diphosphatase activity"/>
    <property type="evidence" value="ECO:0007669"/>
    <property type="project" value="TreeGrafter"/>
</dbReference>
<dbReference type="EMBL" id="JAAAMU010000019">
    <property type="protein sequence ID" value="NBC72464.1"/>
    <property type="molecule type" value="Genomic_DNA"/>
</dbReference>
<comment type="caution">
    <text evidence="1">The sequence shown here is derived from an EMBL/GenBank/DDBJ whole genome shotgun (WGS) entry which is preliminary data.</text>
</comment>
<dbReference type="Pfam" id="PF13328">
    <property type="entry name" value="HD_4"/>
    <property type="match status" value="1"/>
</dbReference>